<evidence type="ECO:0000313" key="1">
    <source>
        <dbReference type="EMBL" id="TXS96177.1"/>
    </source>
</evidence>
<name>A0A5C9A9B8_9GAMM</name>
<dbReference type="InterPro" id="IPR022028">
    <property type="entry name" value="DUF3604"/>
</dbReference>
<evidence type="ECO:0000313" key="2">
    <source>
        <dbReference type="Proteomes" id="UP000321039"/>
    </source>
</evidence>
<organism evidence="1 2">
    <name type="scientific">Parahaliea maris</name>
    <dbReference type="NCBI Taxonomy" id="2716870"/>
    <lineage>
        <taxon>Bacteria</taxon>
        <taxon>Pseudomonadati</taxon>
        <taxon>Pseudomonadota</taxon>
        <taxon>Gammaproteobacteria</taxon>
        <taxon>Cellvibrionales</taxon>
        <taxon>Halieaceae</taxon>
        <taxon>Parahaliea</taxon>
    </lineage>
</organism>
<dbReference type="Pfam" id="PF12228">
    <property type="entry name" value="DUF3604"/>
    <property type="match status" value="1"/>
</dbReference>
<proteinExistence type="predicted"/>
<dbReference type="PROSITE" id="PS51257">
    <property type="entry name" value="PROKAR_LIPOPROTEIN"/>
    <property type="match status" value="1"/>
</dbReference>
<dbReference type="Proteomes" id="UP000321039">
    <property type="component" value="Unassembled WGS sequence"/>
</dbReference>
<gene>
    <name evidence="1" type="ORF">FV139_01335</name>
</gene>
<comment type="caution">
    <text evidence="1">The sequence shown here is derived from an EMBL/GenBank/DDBJ whole genome shotgun (WGS) entry which is preliminary data.</text>
</comment>
<protein>
    <submittedName>
        <fullName evidence="1">DUF3604 domain-containing protein</fullName>
    </submittedName>
</protein>
<dbReference type="EMBL" id="VRZA01000001">
    <property type="protein sequence ID" value="TXS96177.1"/>
    <property type="molecule type" value="Genomic_DNA"/>
</dbReference>
<dbReference type="AlphaFoldDB" id="A0A5C9A9B8"/>
<reference evidence="1 2" key="1">
    <citation type="submission" date="2019-08" db="EMBL/GenBank/DDBJ databases">
        <title>Parahaliea maris sp. nov., isolated from the surface seawater.</title>
        <authorList>
            <person name="Liu Y."/>
        </authorList>
    </citation>
    <scope>NUCLEOTIDE SEQUENCE [LARGE SCALE GENOMIC DNA]</scope>
    <source>
        <strain evidence="1 2">HSLHS9</strain>
    </source>
</reference>
<keyword evidence="2" id="KW-1185">Reference proteome</keyword>
<accession>A0A5C9A9B8</accession>
<sequence>MTGCRYFLCVIVGLAAGCGPVEDPTLFPEYSEASALPPPPKEPVAFDENRNLLWGDLHIHTSLSMDAWINGVRTTPDDAYTFTRGGTIPHAAGYPIRIARPLDFAAVTDHAEYLGVAGLSDIEHALEKRSLRERLLNDGPIGLTWAFIQTVKDVNRRHEIFNIPGHEVISRNAWKDTIDAAERHYDPGTFTTLVAYEWSSKPEKQTLHRNVVYRGSRAPELPYSALDSFDPEDLWDALDAQREQGIGVLAIPHNGNISNGKMYDTVTLSGEPFDAAYAAQRLRNEPVSEIFQVKGSSETHPQLSPGDGFADFELMFNQDDPENSRVAGSYARHALRTGLEFSHSEGFNPYKFGVIGSSDSHNSSSTPDEANHHGKLPMFDGTAAIRSNEAFLLPDRARPMRAWGSGGLAAVWATENTREAIFDALRRKETYATSGPRIQLRFFAGWEFADDIVSNPDRVAMAYAQGVPMGGVLRSRGSATSPQFLLWAQRDPDGANLDRLQVIKGWVDQQGRSHEKVFDVAAGQGRQRGDDGYFEPVGSTVDLAVPGFENSIGSTQLAVKWSDPEFEPAQEAFYYARAVEIPTPRYSTYDAVKLGIEPPQPSTLQERAVTSAVWYQPE</sequence>
<dbReference type="Gene3D" id="3.20.20.140">
    <property type="entry name" value="Metal-dependent hydrolases"/>
    <property type="match status" value="1"/>
</dbReference>